<feature type="domain" description="Sulfatase N-terminal" evidence="1">
    <location>
        <begin position="5"/>
        <end position="307"/>
    </location>
</feature>
<dbReference type="GO" id="GO:0016740">
    <property type="term" value="F:transferase activity"/>
    <property type="evidence" value="ECO:0007669"/>
    <property type="project" value="UniProtKB-KW"/>
</dbReference>
<evidence type="ECO:0000313" key="4">
    <source>
        <dbReference type="Proteomes" id="UP000452321"/>
    </source>
</evidence>
<dbReference type="GO" id="GO:0016787">
    <property type="term" value="F:hydrolase activity"/>
    <property type="evidence" value="ECO:0007669"/>
    <property type="project" value="UniProtKB-KW"/>
</dbReference>
<protein>
    <submittedName>
        <fullName evidence="3">Sulfatase-like hydrolase/transferase</fullName>
    </submittedName>
</protein>
<dbReference type="InterPro" id="IPR000917">
    <property type="entry name" value="Sulfatase_N"/>
</dbReference>
<accession>A0A6B1INC4</accession>
<organism evidence="3 4">
    <name type="scientific">Halorubrum distributum</name>
    <dbReference type="NCBI Taxonomy" id="29283"/>
    <lineage>
        <taxon>Archaea</taxon>
        <taxon>Methanobacteriati</taxon>
        <taxon>Methanobacteriota</taxon>
        <taxon>Stenosarchaea group</taxon>
        <taxon>Halobacteria</taxon>
        <taxon>Halobacteriales</taxon>
        <taxon>Haloferacaceae</taxon>
        <taxon>Halorubrum</taxon>
        <taxon>Halorubrum distributum group</taxon>
    </lineage>
</organism>
<dbReference type="SUPFAM" id="SSF53649">
    <property type="entry name" value="Alkaline phosphatase-like"/>
    <property type="match status" value="1"/>
</dbReference>
<keyword evidence="3" id="KW-0808">Transferase</keyword>
<dbReference type="InterPro" id="IPR017850">
    <property type="entry name" value="Alkaline_phosphatase_core_sf"/>
</dbReference>
<comment type="caution">
    <text evidence="3">The sequence shown here is derived from an EMBL/GenBank/DDBJ whole genome shotgun (WGS) entry which is preliminary data.</text>
</comment>
<dbReference type="Gene3D" id="3.40.720.10">
    <property type="entry name" value="Alkaline Phosphatase, subunit A"/>
    <property type="match status" value="1"/>
</dbReference>
<proteinExistence type="predicted"/>
<dbReference type="Pfam" id="PF00884">
    <property type="entry name" value="Sulfatase"/>
    <property type="match status" value="1"/>
</dbReference>
<dbReference type="AlphaFoldDB" id="A0A6B1INC4"/>
<evidence type="ECO:0000313" key="5">
    <source>
        <dbReference type="Proteomes" id="UP000460194"/>
    </source>
</evidence>
<evidence type="ECO:0000313" key="3">
    <source>
        <dbReference type="EMBL" id="MYL68159.1"/>
    </source>
</evidence>
<sequence length="428" mass="46055">MPRRPNIFLLSADAFRADHATELVDEVAERTGGTRFSNAVAPASHTASSIPALATGRFIDEEGTVDDPLLPSSLSADGYRTRLLTDNPIAADALTERSVGEAGGLSNLLDDLLPRGVTRPVEQAYFRRIWPMIRRLGLAAPYYRPAARLHERALEKLSGETDPVFCWLHYMDTHSPYYVPNDGEATAGLDPDRAAAMSRSLTIGDAADVGRAEAETVARLYRRACDHLGGSVVEFVSELRERGLYRPDRDVLAVTADHGECLDPERGVFGHLPPASWESLVHVPLVVARPDWPESTVDEQISLVDLPDMLRPEPGAAAPPTAFGREYVETVAGTLTAAGVVRGVRRADGEKLFGRRTADGTDVVHARYEVGDPAAETVVGEPYGDGATAASVPEGLLERAADAGGLVGDEQYLSGVDESHLRALGYVE</sequence>
<dbReference type="RefSeq" id="WP_159358702.1">
    <property type="nucleotide sequence ID" value="NZ_WMEO01000025.1"/>
</dbReference>
<evidence type="ECO:0000259" key="1">
    <source>
        <dbReference type="Pfam" id="PF00884"/>
    </source>
</evidence>
<keyword evidence="3" id="KW-0378">Hydrolase</keyword>
<evidence type="ECO:0000313" key="2">
    <source>
        <dbReference type="EMBL" id="MYL17590.1"/>
    </source>
</evidence>
<dbReference type="Proteomes" id="UP000460194">
    <property type="component" value="Unassembled WGS sequence"/>
</dbReference>
<dbReference type="Proteomes" id="UP000452321">
    <property type="component" value="Unassembled WGS sequence"/>
</dbReference>
<gene>
    <name evidence="3" type="ORF">GLW30_10510</name>
    <name evidence="2" type="ORF">GLW36_13175</name>
</gene>
<dbReference type="EMBL" id="WMFC01000012">
    <property type="protein sequence ID" value="MYL68159.1"/>
    <property type="molecule type" value="Genomic_DNA"/>
</dbReference>
<reference evidence="4 5" key="1">
    <citation type="submission" date="2019-11" db="EMBL/GenBank/DDBJ databases">
        <title>Genome sequences of 17 halophilic strains isolated from different environments.</title>
        <authorList>
            <person name="Furrow R.E."/>
        </authorList>
    </citation>
    <scope>NUCLEOTIDE SEQUENCE [LARGE SCALE GENOMIC DNA]</scope>
    <source>
        <strain evidence="3 4">22502_06_Cabo</strain>
        <strain evidence="2 5">22517_05_Cabo</strain>
    </source>
</reference>
<name>A0A6B1INC4_9EURY</name>
<dbReference type="EMBL" id="WMEO01000025">
    <property type="protein sequence ID" value="MYL17590.1"/>
    <property type="molecule type" value="Genomic_DNA"/>
</dbReference>